<accession>A0A1X0QD13</accession>
<keyword evidence="2" id="KW-1185">Reference proteome</keyword>
<dbReference type="VEuPathDB" id="MicrosporidiaDB:A0H76_788"/>
<dbReference type="EMBL" id="LVKB01000014">
    <property type="protein sequence ID" value="ORD97691.1"/>
    <property type="molecule type" value="Genomic_DNA"/>
</dbReference>
<dbReference type="Proteomes" id="UP000192356">
    <property type="component" value="Unassembled WGS sequence"/>
</dbReference>
<evidence type="ECO:0000313" key="1">
    <source>
        <dbReference type="EMBL" id="ORD97691.1"/>
    </source>
</evidence>
<protein>
    <submittedName>
        <fullName evidence="1">Uncharacterized protein</fullName>
    </submittedName>
</protein>
<dbReference type="VEuPathDB" id="MicrosporidiaDB:HERIO_477"/>
<proteinExistence type="predicted"/>
<evidence type="ECO:0000313" key="2">
    <source>
        <dbReference type="Proteomes" id="UP000192356"/>
    </source>
</evidence>
<dbReference type="AlphaFoldDB" id="A0A1X0QD13"/>
<organism evidence="1 2">
    <name type="scientific">Hepatospora eriocheir</name>
    <dbReference type="NCBI Taxonomy" id="1081669"/>
    <lineage>
        <taxon>Eukaryota</taxon>
        <taxon>Fungi</taxon>
        <taxon>Fungi incertae sedis</taxon>
        <taxon>Microsporidia</taxon>
        <taxon>Hepatosporidae</taxon>
        <taxon>Hepatospora</taxon>
    </lineage>
</organism>
<comment type="caution">
    <text evidence="1">The sequence shown here is derived from an EMBL/GenBank/DDBJ whole genome shotgun (WGS) entry which is preliminary data.</text>
</comment>
<sequence length="307" mass="36013">MFLKTHLMRDENKESELISQIKINSKNIIEIDPIYIDKENIDDSKVPLDKVLKENKEEKKCVLSEKFNENTEGKFVRKASIIAHNRLMKAAEKEAEIDRILEEEEIFNQDFYGIKIKKKTLKNKSTPLVLLDVSDQQIKQEFQIIKKTECNRNFFYSEMKVNKKKKRSKRQKILEKNTIKNTGYKTVSPKHKSVIEISERPPIVHTDTVTKPVNKVVKFIEEPISNEPHNSDEIKSVLIKSKPHKTFKWEGEKEVVEIVNVINLCPNEKPNVDFEFYKVDGENETIFCVEETKEVESEDILKTFNQE</sequence>
<gene>
    <name evidence="1" type="ORF">HERIO_477</name>
</gene>
<reference evidence="1 2" key="1">
    <citation type="journal article" date="2017" name="Environ. Microbiol.">
        <title>Decay of the glycolytic pathway and adaptation to intranuclear parasitism within Enterocytozoonidae microsporidia.</title>
        <authorList>
            <person name="Wiredu Boakye D."/>
            <person name="Jaroenlak P."/>
            <person name="Prachumwat A."/>
            <person name="Williams T.A."/>
            <person name="Bateman K.S."/>
            <person name="Itsathitphaisarn O."/>
            <person name="Sritunyalucksana K."/>
            <person name="Paszkiewicz K.H."/>
            <person name="Moore K.A."/>
            <person name="Stentiford G.D."/>
            <person name="Williams B.A."/>
        </authorList>
    </citation>
    <scope>NUCLEOTIDE SEQUENCE [LARGE SCALE GENOMIC DNA]</scope>
    <source>
        <strain evidence="1 2">GB1</strain>
    </source>
</reference>
<name>A0A1X0QD13_9MICR</name>